<dbReference type="Pfam" id="PF00884">
    <property type="entry name" value="Sulfatase"/>
    <property type="match status" value="1"/>
</dbReference>
<dbReference type="SUPFAM" id="SSF53649">
    <property type="entry name" value="Alkaline phosphatase-like"/>
    <property type="match status" value="1"/>
</dbReference>
<dbReference type="EMBL" id="UINC01102966">
    <property type="protein sequence ID" value="SVC64986.1"/>
    <property type="molecule type" value="Genomic_DNA"/>
</dbReference>
<dbReference type="CDD" id="cd16027">
    <property type="entry name" value="SGSH"/>
    <property type="match status" value="1"/>
</dbReference>
<dbReference type="InterPro" id="IPR017850">
    <property type="entry name" value="Alkaline_phosphatase_core_sf"/>
</dbReference>
<dbReference type="PANTHER" id="PTHR43751:SF1">
    <property type="entry name" value="SULFATASE ATSG-RELATED"/>
    <property type="match status" value="1"/>
</dbReference>
<reference evidence="2" key="1">
    <citation type="submission" date="2018-05" db="EMBL/GenBank/DDBJ databases">
        <authorList>
            <person name="Lanie J.A."/>
            <person name="Ng W.-L."/>
            <person name="Kazmierczak K.M."/>
            <person name="Andrzejewski T.M."/>
            <person name="Davidsen T.M."/>
            <person name="Wayne K.J."/>
            <person name="Tettelin H."/>
            <person name="Glass J.I."/>
            <person name="Rusch D."/>
            <person name="Podicherti R."/>
            <person name="Tsui H.-C.T."/>
            <person name="Winkler M.E."/>
        </authorList>
    </citation>
    <scope>NUCLEOTIDE SEQUENCE</scope>
</reference>
<dbReference type="Gene3D" id="3.40.720.10">
    <property type="entry name" value="Alkaline Phosphatase, subunit A"/>
    <property type="match status" value="1"/>
</dbReference>
<accession>A0A382NV92</accession>
<name>A0A382NV92_9ZZZZ</name>
<evidence type="ECO:0000313" key="2">
    <source>
        <dbReference type="EMBL" id="SVC64986.1"/>
    </source>
</evidence>
<evidence type="ECO:0000259" key="1">
    <source>
        <dbReference type="Pfam" id="PF00884"/>
    </source>
</evidence>
<feature type="non-terminal residue" evidence="2">
    <location>
        <position position="318"/>
    </location>
</feature>
<dbReference type="InterPro" id="IPR000917">
    <property type="entry name" value="Sulfatase_N"/>
</dbReference>
<proteinExistence type="predicted"/>
<organism evidence="2">
    <name type="scientific">marine metagenome</name>
    <dbReference type="NCBI Taxonomy" id="408172"/>
    <lineage>
        <taxon>unclassified sequences</taxon>
        <taxon>metagenomes</taxon>
        <taxon>ecological metagenomes</taxon>
    </lineage>
</organism>
<feature type="domain" description="Sulfatase N-terminal" evidence="1">
    <location>
        <begin position="28"/>
        <end position="318"/>
    </location>
</feature>
<dbReference type="PANTHER" id="PTHR43751">
    <property type="entry name" value="SULFATASE"/>
    <property type="match status" value="1"/>
</dbReference>
<dbReference type="InterPro" id="IPR052701">
    <property type="entry name" value="GAG_Ulvan_Degrading_Sulfatases"/>
</dbReference>
<gene>
    <name evidence="2" type="ORF">METZ01_LOCUS317840</name>
</gene>
<sequence>MHTLAKCVVASVLLLSNWLSPGQAAERPNILFAIADDWSFGHAGAYGCDWVRTPGFDRVAGEGVLFRRAYTPNAKCAPSRAIILTGRNSWQLEQAGNHMTFFPAKFGSWMELLEANGYSTGYTGKGWGPGFANDASGKPRKITGQAWQKQKAKPPARAISNNDYAGNFAEFLAAAKLDKDRPWAFWYGATEPHRGYENGVGRRMGKKLSDIDRVPKYWPDNEVIRSDMLDYSIEVEHFDNHLGKILAMLEKAGQLDNTLIVATSDHGMPFPRVKGQAYEASNHIPLAIRWPGGINGNGRVVTDYVSFADIAPTFLEAA</sequence>
<dbReference type="AlphaFoldDB" id="A0A382NV92"/>
<protein>
    <recommendedName>
        <fullName evidence="1">Sulfatase N-terminal domain-containing protein</fullName>
    </recommendedName>
</protein>